<evidence type="ECO:0000313" key="8">
    <source>
        <dbReference type="EMBL" id="CAF4302130.1"/>
    </source>
</evidence>
<dbReference type="InterPro" id="IPR000409">
    <property type="entry name" value="BEACH_dom"/>
</dbReference>
<evidence type="ECO:0000259" key="2">
    <source>
        <dbReference type="PROSITE" id="PS51783"/>
    </source>
</evidence>
<dbReference type="InterPro" id="IPR036322">
    <property type="entry name" value="WD40_repeat_dom_sf"/>
</dbReference>
<dbReference type="EMBL" id="CAJOBO010000138">
    <property type="protein sequence ID" value="CAF4140217.1"/>
    <property type="molecule type" value="Genomic_DNA"/>
</dbReference>
<dbReference type="Proteomes" id="UP000663833">
    <property type="component" value="Unassembled WGS sequence"/>
</dbReference>
<dbReference type="EMBL" id="CAJNYT010002208">
    <property type="protein sequence ID" value="CAF3456277.1"/>
    <property type="molecule type" value="Genomic_DNA"/>
</dbReference>
<dbReference type="PROSITE" id="PS51783">
    <property type="entry name" value="PH_BEACH"/>
    <property type="match status" value="1"/>
</dbReference>
<evidence type="ECO:0000259" key="1">
    <source>
        <dbReference type="PROSITE" id="PS50197"/>
    </source>
</evidence>
<comment type="caution">
    <text evidence="6">The sequence shown here is derived from an EMBL/GenBank/DDBJ whole genome shotgun (WGS) entry which is preliminary data.</text>
</comment>
<dbReference type="InterPro" id="IPR050865">
    <property type="entry name" value="BEACH_Domain"/>
</dbReference>
<evidence type="ECO:0000313" key="5">
    <source>
        <dbReference type="EMBL" id="CAF3456277.1"/>
    </source>
</evidence>
<dbReference type="Gene3D" id="2.130.10.10">
    <property type="entry name" value="YVTN repeat-like/Quinoprotein amine dehydrogenase"/>
    <property type="match status" value="2"/>
</dbReference>
<dbReference type="Gene3D" id="1.10.1540.10">
    <property type="entry name" value="BEACH domain"/>
    <property type="match status" value="1"/>
</dbReference>
<protein>
    <submittedName>
        <fullName evidence="6">Uncharacterized protein</fullName>
    </submittedName>
</protein>
<dbReference type="EMBL" id="CAJNYU010002676">
    <property type="protein sequence ID" value="CAF3576479.1"/>
    <property type="molecule type" value="Genomic_DNA"/>
</dbReference>
<feature type="domain" description="BEACH-type PH" evidence="2">
    <location>
        <begin position="197"/>
        <end position="299"/>
    </location>
</feature>
<dbReference type="PANTHER" id="PTHR13743:SF123">
    <property type="entry name" value="PROTEIN FAN"/>
    <property type="match status" value="1"/>
</dbReference>
<dbReference type="PROSITE" id="PS50197">
    <property type="entry name" value="BEACH"/>
    <property type="match status" value="1"/>
</dbReference>
<feature type="domain" description="BEACH" evidence="1">
    <location>
        <begin position="303"/>
        <end position="608"/>
    </location>
</feature>
<gene>
    <name evidence="6" type="ORF">FME351_LOCUS20724</name>
    <name evidence="5" type="ORF">GRG538_LOCUS14608</name>
    <name evidence="7" type="ORF">HFQ381_LOCUS3718</name>
    <name evidence="4" type="ORF">LUA448_LOCUS21948</name>
    <name evidence="3" type="ORF">TIS948_LOCUS30672</name>
    <name evidence="8" type="ORF">TSG867_LOCUS6326</name>
</gene>
<dbReference type="SUPFAM" id="SSF50729">
    <property type="entry name" value="PH domain-like"/>
    <property type="match status" value="1"/>
</dbReference>
<dbReference type="CDD" id="cd06071">
    <property type="entry name" value="Beach"/>
    <property type="match status" value="1"/>
</dbReference>
<evidence type="ECO:0000313" key="4">
    <source>
        <dbReference type="EMBL" id="CAF3451491.1"/>
    </source>
</evidence>
<dbReference type="EMBL" id="CAJNYD010002902">
    <property type="protein sequence ID" value="CAF3451491.1"/>
    <property type="molecule type" value="Genomic_DNA"/>
</dbReference>
<dbReference type="SMART" id="SM00320">
    <property type="entry name" value="WD40"/>
    <property type="match status" value="6"/>
</dbReference>
<dbReference type="AlphaFoldDB" id="A0A818LDP7"/>
<evidence type="ECO:0000313" key="3">
    <source>
        <dbReference type="EMBL" id="CAF3435000.1"/>
    </source>
</evidence>
<dbReference type="Proteomes" id="UP000663862">
    <property type="component" value="Unassembled WGS sequence"/>
</dbReference>
<dbReference type="SMART" id="SM01026">
    <property type="entry name" value="Beach"/>
    <property type="match status" value="1"/>
</dbReference>
<dbReference type="SUPFAM" id="SSF81837">
    <property type="entry name" value="BEACH domain"/>
    <property type="match status" value="1"/>
</dbReference>
<dbReference type="Pfam" id="PF02138">
    <property type="entry name" value="Beach"/>
    <property type="match status" value="1"/>
</dbReference>
<sequence>MTSRRESAVRQHSFSLYNLSANEIYFQDYAVICQSTLNEDHQTKVKGRVKICSKSLVFVPNDIRSPMIKILYKQISKFEDSGKNEFSLTDSTIVSSSSSSSSSSSNINKKKSNSLIIICSSATLMAINGRIEPYTTTYDTHRFYFEFVYSNVEDCLSVVGQLYRSTTLPFPEQVMMIESIVQGRLKMLKFDFKQLKDLNEKILFEQDAYVIKPLIKNPGKCLLTNQCCYFQALNNINEQQIVQYELGTLYKIAKRRYKFHYIGCELQFKLDDQRPSQKKILYLVFANESICSTFYDLVLTQPCVHLDLTPFENMTLRWQQGTISNYDYLLYLNDRGERSFHDCSQYPVFPWVLRNYTSSNLDLNDPQSFRDLSRPIGALNIERLERLKERYTNMSLPSDHQRFLYGSFYSNPGFVVYFLCRLHPQFSLCLNGGRFDHSDRLFHSIVDTWKSVLTSDSDVKELLPEFYMTSKFIDDEDDDEHRLDGEFLINQFDIDFGIRHDEVRIGNVLLPPWAENERDFVYKMRLALESEHVSQHLHEWIDLIFGYKQRGDEARRADNLFHYLTYGVPEDHSVTAMEQYEEQLSLETQILEFGQVPKQLFLKPHPRKLTEQELKNDQEKKLNVDIDQPSTPTDNITNPMEEHLMRLRVQSLSSFEHHELGHFEFDSVCRLHKTAVRGIVPHPSLPSTHLLTIGEDGFLRNYMVNKSKIDTFYFISLRPLTCIKSIQVHFSIDGNEQCALAFVGCYDHTLYIHNLQTGTSILSQVLHDDIITDLFITNRSTPTLLCTSSHDATVRFWSLENLIFVNEDNYVFQPNYHSTSILPMQYDISFDSSCTCMHALEEHCLLAVGCQDGTINLCNFQTGEILKQLTSPSSLPILSLSLRSDGLFLAYISSKAVTLVDIISSTDVFTNTCVSDEQSFKSLFYSSQMLILGLMNGSCDVWNLKICEKVHTLNVNDKISITTIAYNDGMFFFGTDDGSVHSYVFASRQQLSI</sequence>
<dbReference type="SUPFAM" id="SSF50978">
    <property type="entry name" value="WD40 repeat-like"/>
    <property type="match status" value="1"/>
</dbReference>
<dbReference type="OrthoDB" id="26681at2759"/>
<dbReference type="Proteomes" id="UP000663825">
    <property type="component" value="Unassembled WGS sequence"/>
</dbReference>
<evidence type="ECO:0000313" key="7">
    <source>
        <dbReference type="EMBL" id="CAF4140217.1"/>
    </source>
</evidence>
<dbReference type="Proteomes" id="UP000663869">
    <property type="component" value="Unassembled WGS sequence"/>
</dbReference>
<proteinExistence type="predicted"/>
<dbReference type="EMBL" id="CAJOBQ010000234">
    <property type="protein sequence ID" value="CAF4302130.1"/>
    <property type="molecule type" value="Genomic_DNA"/>
</dbReference>
<dbReference type="PANTHER" id="PTHR13743">
    <property type="entry name" value="BEIGE/BEACH-RELATED"/>
    <property type="match status" value="1"/>
</dbReference>
<dbReference type="InterPro" id="IPR015943">
    <property type="entry name" value="WD40/YVTN_repeat-like_dom_sf"/>
</dbReference>
<accession>A0A818LDP7</accession>
<dbReference type="Proteomes" id="UP000663872">
    <property type="component" value="Unassembled WGS sequence"/>
</dbReference>
<dbReference type="InterPro" id="IPR036372">
    <property type="entry name" value="BEACH_dom_sf"/>
</dbReference>
<dbReference type="Pfam" id="PF25400">
    <property type="entry name" value="PH_FAN"/>
    <property type="match status" value="1"/>
</dbReference>
<name>A0A818LDP7_9BILA</name>
<reference evidence="6" key="1">
    <citation type="submission" date="2021-02" db="EMBL/GenBank/DDBJ databases">
        <authorList>
            <person name="Nowell W R."/>
        </authorList>
    </citation>
    <scope>NUCLEOTIDE SEQUENCE</scope>
</reference>
<dbReference type="InterPro" id="IPR057496">
    <property type="entry name" value="FAN-like_PH"/>
</dbReference>
<evidence type="ECO:0000313" key="9">
    <source>
        <dbReference type="Proteomes" id="UP000663869"/>
    </source>
</evidence>
<dbReference type="InterPro" id="IPR001680">
    <property type="entry name" value="WD40_rpt"/>
</dbReference>
<dbReference type="InterPro" id="IPR023362">
    <property type="entry name" value="PH-BEACH_dom"/>
</dbReference>
<organism evidence="6 9">
    <name type="scientific">Rotaria socialis</name>
    <dbReference type="NCBI Taxonomy" id="392032"/>
    <lineage>
        <taxon>Eukaryota</taxon>
        <taxon>Metazoa</taxon>
        <taxon>Spiralia</taxon>
        <taxon>Gnathifera</taxon>
        <taxon>Rotifera</taxon>
        <taxon>Eurotatoria</taxon>
        <taxon>Bdelloidea</taxon>
        <taxon>Philodinida</taxon>
        <taxon>Philodinidae</taxon>
        <taxon>Rotaria</taxon>
    </lineage>
</organism>
<dbReference type="EMBL" id="CAJNXB010005654">
    <property type="protein sequence ID" value="CAF3435000.1"/>
    <property type="molecule type" value="Genomic_DNA"/>
</dbReference>
<evidence type="ECO:0000313" key="6">
    <source>
        <dbReference type="EMBL" id="CAF3576479.1"/>
    </source>
</evidence>
<dbReference type="Proteomes" id="UP000663851">
    <property type="component" value="Unassembled WGS sequence"/>
</dbReference>